<dbReference type="InterPro" id="IPR018466">
    <property type="entry name" value="Kre9/Knh1-like_N"/>
</dbReference>
<dbReference type="STRING" id="29845.A0A1V6SF30"/>
<dbReference type="PANTHER" id="PTHR35185">
    <property type="entry name" value="SERINE/THREONINE-RICH PROTEIN ADG2-RELATED"/>
    <property type="match status" value="1"/>
</dbReference>
<proteinExistence type="predicted"/>
<protein>
    <recommendedName>
        <fullName evidence="4">Yeast cell wall synthesis Kre9/Knh1-like N-terminal domain-containing protein</fullName>
    </recommendedName>
</protein>
<evidence type="ECO:0000313" key="5">
    <source>
        <dbReference type="EMBL" id="OQE12369.1"/>
    </source>
</evidence>
<organism evidence="5 6">
    <name type="scientific">Penicillium vulpinum</name>
    <dbReference type="NCBI Taxonomy" id="29845"/>
    <lineage>
        <taxon>Eukaryota</taxon>
        <taxon>Fungi</taxon>
        <taxon>Dikarya</taxon>
        <taxon>Ascomycota</taxon>
        <taxon>Pezizomycotina</taxon>
        <taxon>Eurotiomycetes</taxon>
        <taxon>Eurotiomycetidae</taxon>
        <taxon>Eurotiales</taxon>
        <taxon>Aspergillaceae</taxon>
        <taxon>Penicillium</taxon>
    </lineage>
</organism>
<evidence type="ECO:0000256" key="2">
    <source>
        <dbReference type="SAM" id="MobiDB-lite"/>
    </source>
</evidence>
<feature type="region of interest" description="Disordered" evidence="2">
    <location>
        <begin position="201"/>
        <end position="238"/>
    </location>
</feature>
<gene>
    <name evidence="5" type="ORF">PENVUL_c001G08617</name>
</gene>
<keyword evidence="6" id="KW-1185">Reference proteome</keyword>
<dbReference type="Pfam" id="PF10342">
    <property type="entry name" value="Kre9_KNH"/>
    <property type="match status" value="1"/>
</dbReference>
<feature type="region of interest" description="Disordered" evidence="2">
    <location>
        <begin position="113"/>
        <end position="142"/>
    </location>
</feature>
<evidence type="ECO:0000259" key="4">
    <source>
        <dbReference type="Pfam" id="PF10342"/>
    </source>
</evidence>
<dbReference type="Proteomes" id="UP000191518">
    <property type="component" value="Unassembled WGS sequence"/>
</dbReference>
<feature type="domain" description="Yeast cell wall synthesis Kre9/Knh1-like N-terminal" evidence="4">
    <location>
        <begin position="24"/>
        <end position="108"/>
    </location>
</feature>
<comment type="caution">
    <text evidence="5">The sequence shown here is derived from an EMBL/GenBank/DDBJ whole genome shotgun (WGS) entry which is preliminary data.</text>
</comment>
<sequence>MRYSFTLTALSLLSSAFAITVTAPSSDTVWDFSTPKTIKFTSDPSDPPVISIILRTQDGSFQTKLADNVKTSDGEYTTQPNPSISNGNDYEIQIIDSAGQLAVSAIFTAEKGASDDGTASSSSSNTSSSTSSFTTSSFSSSTSSATTIATTSTSVISILISSASPAPTSSTSPLSSSGKMQLRIMLGDHTNTSFFIAGSTTSTSTSSSSSSTSFSTSSSTATSSNASDTSSTSPSVSALPSTGAASSLFGAPKEAMALLGATFALFYV</sequence>
<name>A0A1V6SF30_9EURO</name>
<evidence type="ECO:0000256" key="3">
    <source>
        <dbReference type="SAM" id="SignalP"/>
    </source>
</evidence>
<dbReference type="PANTHER" id="PTHR35185:SF1">
    <property type="entry name" value="UPF0619 GPI-ANCHORED MEMBRANE PROTEIN C1322.10"/>
    <property type="match status" value="1"/>
</dbReference>
<accession>A0A1V6SF30</accession>
<evidence type="ECO:0000256" key="1">
    <source>
        <dbReference type="ARBA" id="ARBA00022729"/>
    </source>
</evidence>
<feature type="chain" id="PRO_5013342794" description="Yeast cell wall synthesis Kre9/Knh1-like N-terminal domain-containing protein" evidence="3">
    <location>
        <begin position="19"/>
        <end position="268"/>
    </location>
</feature>
<feature type="signal peptide" evidence="3">
    <location>
        <begin position="1"/>
        <end position="18"/>
    </location>
</feature>
<keyword evidence="1 3" id="KW-0732">Signal</keyword>
<reference evidence="6" key="1">
    <citation type="journal article" date="2017" name="Nat. Microbiol.">
        <title>Global analysis of biosynthetic gene clusters reveals vast potential of secondary metabolite production in Penicillium species.</title>
        <authorList>
            <person name="Nielsen J.C."/>
            <person name="Grijseels S."/>
            <person name="Prigent S."/>
            <person name="Ji B."/>
            <person name="Dainat J."/>
            <person name="Nielsen K.F."/>
            <person name="Frisvad J.C."/>
            <person name="Workman M."/>
            <person name="Nielsen J."/>
        </authorList>
    </citation>
    <scope>NUCLEOTIDE SEQUENCE [LARGE SCALE GENOMIC DNA]</scope>
    <source>
        <strain evidence="6">IBT 29486</strain>
    </source>
</reference>
<evidence type="ECO:0000313" key="6">
    <source>
        <dbReference type="Proteomes" id="UP000191518"/>
    </source>
</evidence>
<feature type="compositionally biased region" description="Low complexity" evidence="2">
    <location>
        <begin position="118"/>
        <end position="142"/>
    </location>
</feature>
<dbReference type="EMBL" id="MDYP01000001">
    <property type="protein sequence ID" value="OQE12369.1"/>
    <property type="molecule type" value="Genomic_DNA"/>
</dbReference>
<dbReference type="AlphaFoldDB" id="A0A1V6SF30"/>
<dbReference type="OrthoDB" id="5316007at2759"/>
<dbReference type="InterPro" id="IPR052479">
    <property type="entry name" value="GPI-anchor_Adhesion_Reg"/>
</dbReference>